<comment type="caution">
    <text evidence="1">The sequence shown here is derived from an EMBL/GenBank/DDBJ whole genome shotgun (WGS) entry which is preliminary data.</text>
</comment>
<dbReference type="EMBL" id="MU003494">
    <property type="protein sequence ID" value="KAF2476583.1"/>
    <property type="molecule type" value="Genomic_DNA"/>
</dbReference>
<organism evidence="1 2">
    <name type="scientific">Lindgomyces ingoldianus</name>
    <dbReference type="NCBI Taxonomy" id="673940"/>
    <lineage>
        <taxon>Eukaryota</taxon>
        <taxon>Fungi</taxon>
        <taxon>Dikarya</taxon>
        <taxon>Ascomycota</taxon>
        <taxon>Pezizomycotina</taxon>
        <taxon>Dothideomycetes</taxon>
        <taxon>Pleosporomycetidae</taxon>
        <taxon>Pleosporales</taxon>
        <taxon>Lindgomycetaceae</taxon>
        <taxon>Lindgomyces</taxon>
    </lineage>
</organism>
<proteinExistence type="predicted"/>
<evidence type="ECO:0000313" key="1">
    <source>
        <dbReference type="EMBL" id="KAF2476583.1"/>
    </source>
</evidence>
<sequence>MNIHIPSRHQPSLRIPENLPTPVNHWRTRFPMRSCVILVSSDPFHADSPASEKFCPAQLGFPTTTPNEARLINSAVPIFHCTCRCLDTDDRNLGGRKRHRRMEALGNLESNTLSYSHGSHRVHNEKTMLLRNKGSELRRLDRYFLEVIRPDLAGLFGDLIFVGDVRYSNLLPDFEPLQCPPALIYSYRGIFDSELTQQSQQRIILAKSLSTSACTSPYIMAALEALYQYNTLPLHHQLGLQYPMSTPMLRRYVYTLTSFSLEDIRKTKHLSKICLRHIRTIVIVKPWRKGLQESVEVQSEGEWIYEHVRTREVAAPADAATKKSVPHQLGNALKWLTLTLTPPFPLPWTYYFFTFSNEDECLQQFRNLRPAPLRDSVKPALDTASYHVTGIMTRPKKANRQSLLCSCSSLCDTMLKTLSKNRRSNIKQPASTEARRLVSARMWGNILHQISTISYYHLTWSEKANRMQISVLRYPVAPYIILTTVYRPP</sequence>
<dbReference type="Proteomes" id="UP000799755">
    <property type="component" value="Unassembled WGS sequence"/>
</dbReference>
<protein>
    <submittedName>
        <fullName evidence="1">Uncharacterized protein</fullName>
    </submittedName>
</protein>
<keyword evidence="2" id="KW-1185">Reference proteome</keyword>
<gene>
    <name evidence="1" type="ORF">BDR25DRAFT_349655</name>
</gene>
<evidence type="ECO:0000313" key="2">
    <source>
        <dbReference type="Proteomes" id="UP000799755"/>
    </source>
</evidence>
<accession>A0ACB6RB72</accession>
<name>A0ACB6RB72_9PLEO</name>
<reference evidence="1" key="1">
    <citation type="journal article" date="2020" name="Stud. Mycol.">
        <title>101 Dothideomycetes genomes: a test case for predicting lifestyles and emergence of pathogens.</title>
        <authorList>
            <person name="Haridas S."/>
            <person name="Albert R."/>
            <person name="Binder M."/>
            <person name="Bloem J."/>
            <person name="Labutti K."/>
            <person name="Salamov A."/>
            <person name="Andreopoulos B."/>
            <person name="Baker S."/>
            <person name="Barry K."/>
            <person name="Bills G."/>
            <person name="Bluhm B."/>
            <person name="Cannon C."/>
            <person name="Castanera R."/>
            <person name="Culley D."/>
            <person name="Daum C."/>
            <person name="Ezra D."/>
            <person name="Gonzalez J."/>
            <person name="Henrissat B."/>
            <person name="Kuo A."/>
            <person name="Liang C."/>
            <person name="Lipzen A."/>
            <person name="Lutzoni F."/>
            <person name="Magnuson J."/>
            <person name="Mondo S."/>
            <person name="Nolan M."/>
            <person name="Ohm R."/>
            <person name="Pangilinan J."/>
            <person name="Park H.-J."/>
            <person name="Ramirez L."/>
            <person name="Alfaro M."/>
            <person name="Sun H."/>
            <person name="Tritt A."/>
            <person name="Yoshinaga Y."/>
            <person name="Zwiers L.-H."/>
            <person name="Turgeon B."/>
            <person name="Goodwin S."/>
            <person name="Spatafora J."/>
            <person name="Crous P."/>
            <person name="Grigoriev I."/>
        </authorList>
    </citation>
    <scope>NUCLEOTIDE SEQUENCE</scope>
    <source>
        <strain evidence="1">ATCC 200398</strain>
    </source>
</reference>